<accession>X6P7R4</accession>
<protein>
    <submittedName>
        <fullName evidence="1">Uncharacterized protein</fullName>
    </submittedName>
</protein>
<sequence length="109" mass="12817">GPTAHLNFLLRKDKIVTAIECTNEFEFTVNSTFLKKITLNKVIKDSNQTFDVGNCKYITDFITLNLYVQALFYEHTRSWKPDNEYIIESGTQFVYKYLCKFSPEKSRIK</sequence>
<dbReference type="EMBL" id="ASPP01002750">
    <property type="protein sequence ID" value="ETO34231.1"/>
    <property type="molecule type" value="Genomic_DNA"/>
</dbReference>
<feature type="non-terminal residue" evidence="1">
    <location>
        <position position="1"/>
    </location>
</feature>
<evidence type="ECO:0000313" key="2">
    <source>
        <dbReference type="Proteomes" id="UP000023152"/>
    </source>
</evidence>
<name>X6P7R4_RETFI</name>
<reference evidence="1 2" key="1">
    <citation type="journal article" date="2013" name="Curr. Biol.">
        <title>The Genome of the Foraminiferan Reticulomyxa filosa.</title>
        <authorList>
            <person name="Glockner G."/>
            <person name="Hulsmann N."/>
            <person name="Schleicher M."/>
            <person name="Noegel A.A."/>
            <person name="Eichinger L."/>
            <person name="Gallinger C."/>
            <person name="Pawlowski J."/>
            <person name="Sierra R."/>
            <person name="Euteneuer U."/>
            <person name="Pillet L."/>
            <person name="Moustafa A."/>
            <person name="Platzer M."/>
            <person name="Groth M."/>
            <person name="Szafranski K."/>
            <person name="Schliwa M."/>
        </authorList>
    </citation>
    <scope>NUCLEOTIDE SEQUENCE [LARGE SCALE GENOMIC DNA]</scope>
</reference>
<dbReference type="Proteomes" id="UP000023152">
    <property type="component" value="Unassembled WGS sequence"/>
</dbReference>
<organism evidence="1 2">
    <name type="scientific">Reticulomyxa filosa</name>
    <dbReference type="NCBI Taxonomy" id="46433"/>
    <lineage>
        <taxon>Eukaryota</taxon>
        <taxon>Sar</taxon>
        <taxon>Rhizaria</taxon>
        <taxon>Retaria</taxon>
        <taxon>Foraminifera</taxon>
        <taxon>Monothalamids</taxon>
        <taxon>Reticulomyxidae</taxon>
        <taxon>Reticulomyxa</taxon>
    </lineage>
</organism>
<proteinExistence type="predicted"/>
<evidence type="ECO:0000313" key="1">
    <source>
        <dbReference type="EMBL" id="ETO34231.1"/>
    </source>
</evidence>
<comment type="caution">
    <text evidence="1">The sequence shown here is derived from an EMBL/GenBank/DDBJ whole genome shotgun (WGS) entry which is preliminary data.</text>
</comment>
<dbReference type="AlphaFoldDB" id="X6P7R4"/>
<gene>
    <name evidence="1" type="ORF">RFI_02862</name>
</gene>
<keyword evidence="2" id="KW-1185">Reference proteome</keyword>